<dbReference type="OrthoDB" id="361171at2759"/>
<feature type="chain" id="PRO_5003952588" evidence="1">
    <location>
        <begin position="19"/>
        <end position="136"/>
    </location>
</feature>
<evidence type="ECO:0000313" key="2">
    <source>
        <dbReference type="EMBL" id="EKX73810.1"/>
    </source>
</evidence>
<dbReference type="RefSeq" id="XP_004833262.1">
    <property type="nucleotide sequence ID" value="XM_004833205.1"/>
</dbReference>
<dbReference type="AlphaFoldDB" id="L1LF01"/>
<proteinExistence type="predicted"/>
<protein>
    <submittedName>
        <fullName evidence="2">Signal peptide containing protein</fullName>
    </submittedName>
</protein>
<organism evidence="2 3">
    <name type="scientific">Theileria equi strain WA</name>
    <dbReference type="NCBI Taxonomy" id="1537102"/>
    <lineage>
        <taxon>Eukaryota</taxon>
        <taxon>Sar</taxon>
        <taxon>Alveolata</taxon>
        <taxon>Apicomplexa</taxon>
        <taxon>Aconoidasida</taxon>
        <taxon>Piroplasmida</taxon>
        <taxon>Theileriidae</taxon>
        <taxon>Theileria</taxon>
    </lineage>
</organism>
<sequence length="136" mass="15645">MIKFIILFNLFLFKTACGDRGSALSPEIIKEIFSIAEDIGEYSESVPDMFGVVKKSLHDLEREIKIRALLPAETQMEAFRMISAPINEFLKQEPRNFFVHSPPRGVAYNLQIKEARDAVRVVYSKLQKLWLASIRK</sequence>
<evidence type="ECO:0000256" key="1">
    <source>
        <dbReference type="SAM" id="SignalP"/>
    </source>
</evidence>
<gene>
    <name evidence="2" type="ORF">BEWA_038470</name>
</gene>
<dbReference type="KEGG" id="beq:BEWA_038470"/>
<reference evidence="2 3" key="1">
    <citation type="journal article" date="2012" name="BMC Genomics">
        <title>Comparative genomic analysis and phylogenetic position of Theileria equi.</title>
        <authorList>
            <person name="Kappmeyer L.S."/>
            <person name="Thiagarajan M."/>
            <person name="Herndon D.R."/>
            <person name="Ramsay J.D."/>
            <person name="Caler E."/>
            <person name="Djikeng A."/>
            <person name="Gillespie J.J."/>
            <person name="Lau A.O."/>
            <person name="Roalson E.H."/>
            <person name="Silva J.C."/>
            <person name="Silva M.G."/>
            <person name="Suarez C.E."/>
            <person name="Ueti M.W."/>
            <person name="Nene V.M."/>
            <person name="Mealey R.H."/>
            <person name="Knowles D.P."/>
            <person name="Brayton K.A."/>
        </authorList>
    </citation>
    <scope>NUCLEOTIDE SEQUENCE [LARGE SCALE GENOMIC DNA]</scope>
    <source>
        <strain evidence="2 3">WA</strain>
    </source>
</reference>
<keyword evidence="1" id="KW-0732">Signal</keyword>
<dbReference type="eggNOG" id="ENOG502QXHB">
    <property type="taxonomic scope" value="Eukaryota"/>
</dbReference>
<name>L1LF01_THEEQ</name>
<dbReference type="Proteomes" id="UP000031512">
    <property type="component" value="Unassembled WGS sequence"/>
</dbReference>
<feature type="signal peptide" evidence="1">
    <location>
        <begin position="1"/>
        <end position="18"/>
    </location>
</feature>
<dbReference type="EMBL" id="ACOU01000002">
    <property type="protein sequence ID" value="EKX73810.1"/>
    <property type="molecule type" value="Genomic_DNA"/>
</dbReference>
<keyword evidence="3" id="KW-1185">Reference proteome</keyword>
<comment type="caution">
    <text evidence="2">The sequence shown here is derived from an EMBL/GenBank/DDBJ whole genome shotgun (WGS) entry which is preliminary data.</text>
</comment>
<dbReference type="GeneID" id="15803174"/>
<accession>L1LF01</accession>
<evidence type="ECO:0000313" key="3">
    <source>
        <dbReference type="Proteomes" id="UP000031512"/>
    </source>
</evidence>
<dbReference type="VEuPathDB" id="PiroplasmaDB:BEWA_038470"/>